<proteinExistence type="predicted"/>
<dbReference type="InterPro" id="IPR035994">
    <property type="entry name" value="Nucleoside_phosphorylase_sf"/>
</dbReference>
<protein>
    <recommendedName>
        <fullName evidence="1">Nucleoside phosphorylase domain-containing protein</fullName>
    </recommendedName>
</protein>
<dbReference type="PANTHER" id="PTHR46832">
    <property type="entry name" value="5'-METHYLTHIOADENOSINE/S-ADENOSYLHOMOCYSTEINE NUCLEOSIDASE"/>
    <property type="match status" value="1"/>
</dbReference>
<dbReference type="RefSeq" id="WP_142659322.1">
    <property type="nucleotide sequence ID" value="NZ_CABFVA020000015.1"/>
</dbReference>
<feature type="domain" description="Nucleoside phosphorylase" evidence="1">
    <location>
        <begin position="105"/>
        <end position="165"/>
    </location>
</feature>
<organism evidence="2 3">
    <name type="scientific">Methylacidimicrobium tartarophylax</name>
    <dbReference type="NCBI Taxonomy" id="1041768"/>
    <lineage>
        <taxon>Bacteria</taxon>
        <taxon>Pseudomonadati</taxon>
        <taxon>Verrucomicrobiota</taxon>
        <taxon>Methylacidimicrobium</taxon>
    </lineage>
</organism>
<evidence type="ECO:0000259" key="1">
    <source>
        <dbReference type="Pfam" id="PF01048"/>
    </source>
</evidence>
<dbReference type="Pfam" id="PF01048">
    <property type="entry name" value="PNP_UDP_1"/>
    <property type="match status" value="2"/>
</dbReference>
<dbReference type="Proteomes" id="UP000334923">
    <property type="component" value="Unassembled WGS sequence"/>
</dbReference>
<dbReference type="GO" id="GO:0008782">
    <property type="term" value="F:adenosylhomocysteine nucleosidase activity"/>
    <property type="evidence" value="ECO:0007669"/>
    <property type="project" value="TreeGrafter"/>
</dbReference>
<evidence type="ECO:0000313" key="2">
    <source>
        <dbReference type="EMBL" id="VVM05102.1"/>
    </source>
</evidence>
<accession>A0A5E6M844</accession>
<dbReference type="PANTHER" id="PTHR46832:SF1">
    <property type="entry name" value="5'-METHYLTHIOADENOSINE_S-ADENOSYLHOMOCYSTEINE NUCLEOSIDASE"/>
    <property type="match status" value="1"/>
</dbReference>
<dbReference type="GO" id="GO:0019284">
    <property type="term" value="P:L-methionine salvage from S-adenosylmethionine"/>
    <property type="evidence" value="ECO:0007669"/>
    <property type="project" value="TreeGrafter"/>
</dbReference>
<keyword evidence="3" id="KW-1185">Reference proteome</keyword>
<dbReference type="GO" id="GO:0005829">
    <property type="term" value="C:cytosol"/>
    <property type="evidence" value="ECO:0007669"/>
    <property type="project" value="TreeGrafter"/>
</dbReference>
<dbReference type="OrthoDB" id="187637at2"/>
<dbReference type="InterPro" id="IPR000845">
    <property type="entry name" value="Nucleoside_phosphorylase_d"/>
</dbReference>
<sequence>MIGIAFAVRHEAKEFLAALEKKRWEKAAAASLCTGWLRQQEVAVAIIGMGRERAARGTEQFLGQFPVRFLVLAGYAGALRPEIKRGQIAVASNYLDAGSALWFSGAEVPEARIATADAVVGDPESRRKLAEATGADLVDMETDAVANIARSRGIPFVSLRVVTDDFEDRIPVDAIAAAWESQGGSIRPIPLALHLATHPAEIRPLLRFARFLPEARHRLTRRLLELVYSLEGSGGTSAN</sequence>
<name>A0A5E6M844_9BACT</name>
<dbReference type="EMBL" id="CABFVA020000015">
    <property type="protein sequence ID" value="VVM05102.1"/>
    <property type="molecule type" value="Genomic_DNA"/>
</dbReference>
<gene>
    <name evidence="2" type="ORF">MAMT_00460</name>
</gene>
<dbReference type="GO" id="GO:0008930">
    <property type="term" value="F:methylthioadenosine nucleosidase activity"/>
    <property type="evidence" value="ECO:0007669"/>
    <property type="project" value="TreeGrafter"/>
</dbReference>
<evidence type="ECO:0000313" key="3">
    <source>
        <dbReference type="Proteomes" id="UP000334923"/>
    </source>
</evidence>
<reference evidence="2 3" key="1">
    <citation type="submission" date="2019-09" db="EMBL/GenBank/DDBJ databases">
        <authorList>
            <person name="Cremers G."/>
        </authorList>
    </citation>
    <scope>NUCLEOTIDE SEQUENCE [LARGE SCALE GENOMIC DNA]</scope>
    <source>
        <strain evidence="2">4A</strain>
    </source>
</reference>
<dbReference type="Gene3D" id="3.40.50.1580">
    <property type="entry name" value="Nucleoside phosphorylase domain"/>
    <property type="match status" value="2"/>
</dbReference>
<feature type="domain" description="Nucleoside phosphorylase" evidence="1">
    <location>
        <begin position="2"/>
        <end position="100"/>
    </location>
</feature>
<dbReference type="AlphaFoldDB" id="A0A5E6M844"/>
<dbReference type="SUPFAM" id="SSF53167">
    <property type="entry name" value="Purine and uridine phosphorylases"/>
    <property type="match status" value="1"/>
</dbReference>
<dbReference type="GO" id="GO:0009116">
    <property type="term" value="P:nucleoside metabolic process"/>
    <property type="evidence" value="ECO:0007669"/>
    <property type="project" value="InterPro"/>
</dbReference>